<dbReference type="InterPro" id="IPR003593">
    <property type="entry name" value="AAA+_ATPase"/>
</dbReference>
<reference evidence="6 7" key="2">
    <citation type="journal article" date="2011" name="Stand. Genomic Sci.">
        <title>Complete genome sequence of Mahella australiensis type strain (50-1 BON).</title>
        <authorList>
            <person name="Sikorski J."/>
            <person name="Teshima H."/>
            <person name="Nolan M."/>
            <person name="Lucas S."/>
            <person name="Hammon N."/>
            <person name="Deshpande S."/>
            <person name="Cheng J.F."/>
            <person name="Pitluck S."/>
            <person name="Liolios K."/>
            <person name="Pagani I."/>
            <person name="Ivanova N."/>
            <person name="Huntemann M."/>
            <person name="Mavromatis K."/>
            <person name="Ovchinikova G."/>
            <person name="Pati A."/>
            <person name="Tapia R."/>
            <person name="Han C."/>
            <person name="Goodwin L."/>
            <person name="Chen A."/>
            <person name="Palaniappan K."/>
            <person name="Land M."/>
            <person name="Hauser L."/>
            <person name="Ngatchou-Djao O.D."/>
            <person name="Rohde M."/>
            <person name="Pukall R."/>
            <person name="Spring S."/>
            <person name="Abt B."/>
            <person name="Goker M."/>
            <person name="Detter J.C."/>
            <person name="Woyke T."/>
            <person name="Bristow J."/>
            <person name="Markowitz V."/>
            <person name="Hugenholtz P."/>
            <person name="Eisen J.A."/>
            <person name="Kyrpides N.C."/>
            <person name="Klenk H.P."/>
            <person name="Lapidus A."/>
        </authorList>
    </citation>
    <scope>NUCLEOTIDE SEQUENCE [LARGE SCALE GENOMIC DNA]</scope>
    <source>
        <strain evidence="7">DSM 15567 / CIP 107919 / 50-1 BON</strain>
    </source>
</reference>
<keyword evidence="2" id="KW-0813">Transport</keyword>
<dbReference type="HOGENOM" id="CLU_000604_1_2_9"/>
<evidence type="ECO:0000256" key="2">
    <source>
        <dbReference type="ARBA" id="ARBA00022448"/>
    </source>
</evidence>
<name>F4A1S8_MAHA5</name>
<reference evidence="7" key="1">
    <citation type="submission" date="2010-11" db="EMBL/GenBank/DDBJ databases">
        <title>The complete genome of Mahella australiensis DSM 15567.</title>
        <authorList>
            <consortium name="US DOE Joint Genome Institute (JGI-PGF)"/>
            <person name="Lucas S."/>
            <person name="Copeland A."/>
            <person name="Lapidus A."/>
            <person name="Bruce D."/>
            <person name="Goodwin L."/>
            <person name="Pitluck S."/>
            <person name="Kyrpides N."/>
            <person name="Mavromatis K."/>
            <person name="Pagani I."/>
            <person name="Ivanova N."/>
            <person name="Teshima H."/>
            <person name="Brettin T."/>
            <person name="Detter J.C."/>
            <person name="Han C."/>
            <person name="Tapia R."/>
            <person name="Land M."/>
            <person name="Hauser L."/>
            <person name="Markowitz V."/>
            <person name="Cheng J.-F."/>
            <person name="Hugenholtz P."/>
            <person name="Woyke T."/>
            <person name="Wu D."/>
            <person name="Spring S."/>
            <person name="Pukall R."/>
            <person name="Steenblock K."/>
            <person name="Schneider S."/>
            <person name="Klenk H.-P."/>
            <person name="Eisen J.A."/>
        </authorList>
    </citation>
    <scope>NUCLEOTIDE SEQUENCE [LARGE SCALE GENOMIC DNA]</scope>
    <source>
        <strain evidence="7">DSM 15567 / CIP 107919 / 50-1 BON</strain>
    </source>
</reference>
<keyword evidence="4" id="KW-0067">ATP-binding</keyword>
<dbReference type="GO" id="GO:0005524">
    <property type="term" value="F:ATP binding"/>
    <property type="evidence" value="ECO:0007669"/>
    <property type="project" value="UniProtKB-KW"/>
</dbReference>
<dbReference type="GO" id="GO:0016887">
    <property type="term" value="F:ATP hydrolysis activity"/>
    <property type="evidence" value="ECO:0007669"/>
    <property type="project" value="InterPro"/>
</dbReference>
<evidence type="ECO:0000256" key="1">
    <source>
        <dbReference type="ARBA" id="ARBA00005417"/>
    </source>
</evidence>
<dbReference type="Proteomes" id="UP000008457">
    <property type="component" value="Chromosome"/>
</dbReference>
<dbReference type="AlphaFoldDB" id="F4A1S8"/>
<evidence type="ECO:0000313" key="6">
    <source>
        <dbReference type="EMBL" id="AEE97128.1"/>
    </source>
</evidence>
<dbReference type="EMBL" id="CP002360">
    <property type="protein sequence ID" value="AEE97128.1"/>
    <property type="molecule type" value="Genomic_DNA"/>
</dbReference>
<gene>
    <name evidence="6" type="ordered locus">Mahau_1952</name>
</gene>
<dbReference type="PANTHER" id="PTHR43335:SF4">
    <property type="entry name" value="ABC TRANSPORTER, ATP-BINDING PROTEIN"/>
    <property type="match status" value="1"/>
</dbReference>
<dbReference type="InterPro" id="IPR017871">
    <property type="entry name" value="ABC_transporter-like_CS"/>
</dbReference>
<dbReference type="RefSeq" id="WP_013781556.1">
    <property type="nucleotide sequence ID" value="NC_015520.1"/>
</dbReference>
<dbReference type="OrthoDB" id="9809205at2"/>
<proteinExistence type="inferred from homology"/>
<organism evidence="6 7">
    <name type="scientific">Mahella australiensis (strain DSM 15567 / CIP 107919 / 50-1 BON)</name>
    <dbReference type="NCBI Taxonomy" id="697281"/>
    <lineage>
        <taxon>Bacteria</taxon>
        <taxon>Bacillati</taxon>
        <taxon>Bacillota</taxon>
        <taxon>Clostridia</taxon>
        <taxon>Thermoanaerobacterales</taxon>
        <taxon>Thermoanaerobacterales Family IV. Incertae Sedis</taxon>
        <taxon>Mahella</taxon>
    </lineage>
</organism>
<keyword evidence="3" id="KW-0547">Nucleotide-binding</keyword>
<dbReference type="Gene3D" id="3.40.50.300">
    <property type="entry name" value="P-loop containing nucleotide triphosphate hydrolases"/>
    <property type="match status" value="1"/>
</dbReference>
<protein>
    <submittedName>
        <fullName evidence="6">ABC transporter related protein</fullName>
    </submittedName>
</protein>
<evidence type="ECO:0000313" key="7">
    <source>
        <dbReference type="Proteomes" id="UP000008457"/>
    </source>
</evidence>
<dbReference type="PROSITE" id="PS50893">
    <property type="entry name" value="ABC_TRANSPORTER_2"/>
    <property type="match status" value="1"/>
</dbReference>
<dbReference type="PROSITE" id="PS00211">
    <property type="entry name" value="ABC_TRANSPORTER_1"/>
    <property type="match status" value="1"/>
</dbReference>
<comment type="similarity">
    <text evidence="1">Belongs to the ABC transporter superfamily.</text>
</comment>
<dbReference type="KEGG" id="mas:Mahau_1952"/>
<dbReference type="PANTHER" id="PTHR43335">
    <property type="entry name" value="ABC TRANSPORTER, ATP-BINDING PROTEIN"/>
    <property type="match status" value="1"/>
</dbReference>
<dbReference type="eggNOG" id="COG1131">
    <property type="taxonomic scope" value="Bacteria"/>
</dbReference>
<dbReference type="InterPro" id="IPR003439">
    <property type="entry name" value="ABC_transporter-like_ATP-bd"/>
</dbReference>
<keyword evidence="7" id="KW-1185">Reference proteome</keyword>
<sequence length="299" mass="33777">MGNDIIYVKDLEKSYGEKKVLHGISFNIHKGQIVGLLGENGAGKTTILKCIAGLQSFDAGNIYYRNRSLKDDMSIPRNFGILIESAFLDYLTANDNLKLLLWADGEVDSRIIWDKIKESLDLVKLLDVKNKKVKHFSYGMRQRLGLAQALMTAKTFLMLDEPFLGLDPIGKDIVKNAIVSKAKEHNMAVLFSSHDLEDVADICDTVVMIKQGRCTFNGPMQRSRLYTVQIDNIPDGFIGEASKMGVEFLSDNILKFQPSKADKYSIDDLLKLIYTCNMHVVDIWVEELSLKNLFMERDV</sequence>
<evidence type="ECO:0000256" key="3">
    <source>
        <dbReference type="ARBA" id="ARBA00022741"/>
    </source>
</evidence>
<evidence type="ECO:0000259" key="5">
    <source>
        <dbReference type="PROSITE" id="PS50893"/>
    </source>
</evidence>
<dbReference type="SUPFAM" id="SSF52540">
    <property type="entry name" value="P-loop containing nucleoside triphosphate hydrolases"/>
    <property type="match status" value="1"/>
</dbReference>
<feature type="domain" description="ABC transporter" evidence="5">
    <location>
        <begin position="6"/>
        <end position="236"/>
    </location>
</feature>
<accession>F4A1S8</accession>
<dbReference type="InterPro" id="IPR027417">
    <property type="entry name" value="P-loop_NTPase"/>
</dbReference>
<dbReference type="STRING" id="697281.Mahau_1952"/>
<evidence type="ECO:0000256" key="4">
    <source>
        <dbReference type="ARBA" id="ARBA00022840"/>
    </source>
</evidence>
<dbReference type="SMART" id="SM00382">
    <property type="entry name" value="AAA"/>
    <property type="match status" value="1"/>
</dbReference>
<dbReference type="Pfam" id="PF00005">
    <property type="entry name" value="ABC_tran"/>
    <property type="match status" value="1"/>
</dbReference>